<gene>
    <name evidence="2" type="ORF">NE675_10425</name>
</gene>
<keyword evidence="1" id="KW-0732">Signal</keyword>
<feature type="signal peptide" evidence="1">
    <location>
        <begin position="1"/>
        <end position="25"/>
    </location>
</feature>
<evidence type="ECO:0000313" key="3">
    <source>
        <dbReference type="Proteomes" id="UP001206692"/>
    </source>
</evidence>
<evidence type="ECO:0000256" key="1">
    <source>
        <dbReference type="SAM" id="SignalP"/>
    </source>
</evidence>
<comment type="caution">
    <text evidence="2">The sequence shown here is derived from an EMBL/GenBank/DDBJ whole genome shotgun (WGS) entry which is preliminary data.</text>
</comment>
<dbReference type="InterPro" id="IPR032710">
    <property type="entry name" value="NTF2-like_dom_sf"/>
</dbReference>
<dbReference type="PANTHER" id="PTHR38436">
    <property type="entry name" value="POLYKETIDE CYCLASE SNOAL-LIKE DOMAIN"/>
    <property type="match status" value="1"/>
</dbReference>
<dbReference type="RefSeq" id="WP_062411578.1">
    <property type="nucleotide sequence ID" value="NZ_JAJCIO010000027.1"/>
</dbReference>
<feature type="chain" id="PRO_5045995797" evidence="1">
    <location>
        <begin position="26"/>
        <end position="153"/>
    </location>
</feature>
<evidence type="ECO:0000313" key="2">
    <source>
        <dbReference type="EMBL" id="MCQ5343431.1"/>
    </source>
</evidence>
<dbReference type="PANTHER" id="PTHR38436:SF1">
    <property type="entry name" value="ESTER CYCLASE"/>
    <property type="match status" value="1"/>
</dbReference>
<dbReference type="PROSITE" id="PS51257">
    <property type="entry name" value="PROKAR_LIPOPROTEIN"/>
    <property type="match status" value="1"/>
</dbReference>
<reference evidence="2 3" key="1">
    <citation type="submission" date="2022-06" db="EMBL/GenBank/DDBJ databases">
        <title>Isolation of gut microbiota from human fecal samples.</title>
        <authorList>
            <person name="Pamer E.G."/>
            <person name="Barat B."/>
            <person name="Waligurski E."/>
            <person name="Medina S."/>
            <person name="Paddock L."/>
            <person name="Mostad J."/>
        </authorList>
    </citation>
    <scope>NUCLEOTIDE SEQUENCE [LARGE SCALE GENOMIC DNA]</scope>
    <source>
        <strain evidence="2 3">DFI.1.1</strain>
    </source>
</reference>
<sequence length="153" mass="16821">MNKKAIVLSLSLAALSCLPLSSSLAAGIPAFKSNKAMTEYFWNEVFNKHNTAVIDSMVGADYKQHSPEFADGKAAFKNGVTDFLKAYPNSTAVVKHIGADGDLVFIHNHIKLDKKDRGQAAVDIFRIKDGKIVEHWDVIQDIPEKAANDNTMF</sequence>
<dbReference type="InterPro" id="IPR009959">
    <property type="entry name" value="Cyclase_SnoaL-like"/>
</dbReference>
<keyword evidence="3" id="KW-1185">Reference proteome</keyword>
<dbReference type="Pfam" id="PF07366">
    <property type="entry name" value="SnoaL"/>
    <property type="match status" value="1"/>
</dbReference>
<dbReference type="Gene3D" id="3.10.450.50">
    <property type="match status" value="1"/>
</dbReference>
<dbReference type="Proteomes" id="UP001206692">
    <property type="component" value="Unassembled WGS sequence"/>
</dbReference>
<dbReference type="EMBL" id="JANGEW010000023">
    <property type="protein sequence ID" value="MCQ5343431.1"/>
    <property type="molecule type" value="Genomic_DNA"/>
</dbReference>
<name>A0ABT1SU74_9FIRM</name>
<dbReference type="SUPFAM" id="SSF54427">
    <property type="entry name" value="NTF2-like"/>
    <property type="match status" value="1"/>
</dbReference>
<proteinExistence type="predicted"/>
<accession>A0ABT1SU74</accession>
<organism evidence="2 3">
    <name type="scientific">Megasphaera massiliensis</name>
    <dbReference type="NCBI Taxonomy" id="1232428"/>
    <lineage>
        <taxon>Bacteria</taxon>
        <taxon>Bacillati</taxon>
        <taxon>Bacillota</taxon>
        <taxon>Negativicutes</taxon>
        <taxon>Veillonellales</taxon>
        <taxon>Veillonellaceae</taxon>
        <taxon>Megasphaera</taxon>
    </lineage>
</organism>
<protein>
    <submittedName>
        <fullName evidence="2">Ester cyclase</fullName>
    </submittedName>
</protein>